<organism evidence="1">
    <name type="scientific">freshwater metagenome</name>
    <dbReference type="NCBI Taxonomy" id="449393"/>
    <lineage>
        <taxon>unclassified sequences</taxon>
        <taxon>metagenomes</taxon>
        <taxon>ecological metagenomes</taxon>
    </lineage>
</organism>
<protein>
    <submittedName>
        <fullName evidence="1">Unannotated protein</fullName>
    </submittedName>
</protein>
<name>A0A6J6UIK5_9ZZZZ</name>
<sequence>MVTCMTDDVDPTPLEAIKGLQAYEHAVTRYRSGAALEALTGIKTVTEGIDTLAHAAVALARRQGASWGVIGDALGVSRQNAQSRFGQSAANADPPAGSVPPAELVDDELLLVPDYPGATKGQKYPVKVWDLADGDRVAIVSDVWGNTSLMNASERIWRTIHERWPNSHVLERWPADDTITGTPGAGGRYAWSTGNGGNIAADLDDLARRGLDLRI</sequence>
<proteinExistence type="predicted"/>
<evidence type="ECO:0000313" key="1">
    <source>
        <dbReference type="EMBL" id="CAB4758299.1"/>
    </source>
</evidence>
<dbReference type="EMBL" id="CAEZYQ010000021">
    <property type="protein sequence ID" value="CAB4758299.1"/>
    <property type="molecule type" value="Genomic_DNA"/>
</dbReference>
<dbReference type="AlphaFoldDB" id="A0A6J6UIK5"/>
<reference evidence="1" key="1">
    <citation type="submission" date="2020-05" db="EMBL/GenBank/DDBJ databases">
        <authorList>
            <person name="Chiriac C."/>
            <person name="Salcher M."/>
            <person name="Ghai R."/>
            <person name="Kavagutti S V."/>
        </authorList>
    </citation>
    <scope>NUCLEOTIDE SEQUENCE</scope>
</reference>
<accession>A0A6J6UIK5</accession>
<gene>
    <name evidence="1" type="ORF">UFOPK2761_02457</name>
</gene>